<comment type="caution">
    <text evidence="1">The sequence shown here is derived from an EMBL/GenBank/DDBJ whole genome shotgun (WGS) entry which is preliminary data.</text>
</comment>
<organism evidence="1 2">
    <name type="scientific">Hypoxylon rubiginosum</name>
    <dbReference type="NCBI Taxonomy" id="110542"/>
    <lineage>
        <taxon>Eukaryota</taxon>
        <taxon>Fungi</taxon>
        <taxon>Dikarya</taxon>
        <taxon>Ascomycota</taxon>
        <taxon>Pezizomycotina</taxon>
        <taxon>Sordariomycetes</taxon>
        <taxon>Xylariomycetidae</taxon>
        <taxon>Xylariales</taxon>
        <taxon>Hypoxylaceae</taxon>
        <taxon>Hypoxylon</taxon>
    </lineage>
</organism>
<dbReference type="EMBL" id="MU393501">
    <property type="protein sequence ID" value="KAI4863609.1"/>
    <property type="molecule type" value="Genomic_DNA"/>
</dbReference>
<evidence type="ECO:0000313" key="1">
    <source>
        <dbReference type="EMBL" id="KAI4863609.1"/>
    </source>
</evidence>
<sequence>MSPSTVNNTPVNTNAPTETEPPVDQIAGSTRCAKQDCNNWAEANSRFCSSHQG</sequence>
<accession>A0ACB9YX74</accession>
<reference evidence="1 2" key="1">
    <citation type="journal article" date="2022" name="New Phytol.">
        <title>Ecological generalism drives hyperdiversity of secondary metabolite gene clusters in xylarialean endophytes.</title>
        <authorList>
            <person name="Franco M.E.E."/>
            <person name="Wisecaver J.H."/>
            <person name="Arnold A.E."/>
            <person name="Ju Y.M."/>
            <person name="Slot J.C."/>
            <person name="Ahrendt S."/>
            <person name="Moore L.P."/>
            <person name="Eastman K.E."/>
            <person name="Scott K."/>
            <person name="Konkel Z."/>
            <person name="Mondo S.J."/>
            <person name="Kuo A."/>
            <person name="Hayes R.D."/>
            <person name="Haridas S."/>
            <person name="Andreopoulos B."/>
            <person name="Riley R."/>
            <person name="LaButti K."/>
            <person name="Pangilinan J."/>
            <person name="Lipzen A."/>
            <person name="Amirebrahimi M."/>
            <person name="Yan J."/>
            <person name="Adam C."/>
            <person name="Keymanesh K."/>
            <person name="Ng V."/>
            <person name="Louie K."/>
            <person name="Northen T."/>
            <person name="Drula E."/>
            <person name="Henrissat B."/>
            <person name="Hsieh H.M."/>
            <person name="Youens-Clark K."/>
            <person name="Lutzoni F."/>
            <person name="Miadlikowska J."/>
            <person name="Eastwood D.C."/>
            <person name="Hamelin R.C."/>
            <person name="Grigoriev I.V."/>
            <person name="U'Ren J.M."/>
        </authorList>
    </citation>
    <scope>NUCLEOTIDE SEQUENCE [LARGE SCALE GENOMIC DNA]</scope>
    <source>
        <strain evidence="1 2">CBS 119005</strain>
    </source>
</reference>
<evidence type="ECO:0000313" key="2">
    <source>
        <dbReference type="Proteomes" id="UP001497700"/>
    </source>
</evidence>
<keyword evidence="2" id="KW-1185">Reference proteome</keyword>
<gene>
    <name evidence="1" type="ORF">F4820DRAFT_369986</name>
</gene>
<proteinExistence type="predicted"/>
<name>A0ACB9YX74_9PEZI</name>
<dbReference type="Proteomes" id="UP001497700">
    <property type="component" value="Unassembled WGS sequence"/>
</dbReference>
<protein>
    <submittedName>
        <fullName evidence="1">Uncharacterized protein</fullName>
    </submittedName>
</protein>